<dbReference type="AlphaFoldDB" id="A0AAE0YY08"/>
<evidence type="ECO:0000313" key="1">
    <source>
        <dbReference type="EMBL" id="KAK3759338.1"/>
    </source>
</evidence>
<protein>
    <submittedName>
        <fullName evidence="1">Uncharacterized protein</fullName>
    </submittedName>
</protein>
<keyword evidence="2" id="KW-1185">Reference proteome</keyword>
<dbReference type="Proteomes" id="UP001283361">
    <property type="component" value="Unassembled WGS sequence"/>
</dbReference>
<name>A0AAE0YY08_9GAST</name>
<dbReference type="EMBL" id="JAWDGP010005133">
    <property type="protein sequence ID" value="KAK3759338.1"/>
    <property type="molecule type" value="Genomic_DNA"/>
</dbReference>
<gene>
    <name evidence="1" type="ORF">RRG08_020261</name>
</gene>
<sequence>MVQDAKKVHGFLGLDVGFDGTEIFNAALALLHKDFHMTETAAGDLVRFDIPFSCTLSAKSYYLHLISSPPLKLADFLVQSSDKPFHRLAS</sequence>
<evidence type="ECO:0000313" key="2">
    <source>
        <dbReference type="Proteomes" id="UP001283361"/>
    </source>
</evidence>
<organism evidence="1 2">
    <name type="scientific">Elysia crispata</name>
    <name type="common">lettuce slug</name>
    <dbReference type="NCBI Taxonomy" id="231223"/>
    <lineage>
        <taxon>Eukaryota</taxon>
        <taxon>Metazoa</taxon>
        <taxon>Spiralia</taxon>
        <taxon>Lophotrochozoa</taxon>
        <taxon>Mollusca</taxon>
        <taxon>Gastropoda</taxon>
        <taxon>Heterobranchia</taxon>
        <taxon>Euthyneura</taxon>
        <taxon>Panpulmonata</taxon>
        <taxon>Sacoglossa</taxon>
        <taxon>Placobranchoidea</taxon>
        <taxon>Plakobranchidae</taxon>
        <taxon>Elysia</taxon>
    </lineage>
</organism>
<accession>A0AAE0YY08</accession>
<reference evidence="1" key="1">
    <citation type="journal article" date="2023" name="G3 (Bethesda)">
        <title>A reference genome for the long-term kleptoplast-retaining sea slug Elysia crispata morphotype clarki.</title>
        <authorList>
            <person name="Eastman K.E."/>
            <person name="Pendleton A.L."/>
            <person name="Shaikh M.A."/>
            <person name="Suttiyut T."/>
            <person name="Ogas R."/>
            <person name="Tomko P."/>
            <person name="Gavelis G."/>
            <person name="Widhalm J.R."/>
            <person name="Wisecaver J.H."/>
        </authorList>
    </citation>
    <scope>NUCLEOTIDE SEQUENCE</scope>
    <source>
        <strain evidence="1">ECLA1</strain>
    </source>
</reference>
<proteinExistence type="predicted"/>
<comment type="caution">
    <text evidence="1">The sequence shown here is derived from an EMBL/GenBank/DDBJ whole genome shotgun (WGS) entry which is preliminary data.</text>
</comment>